<keyword evidence="2" id="KW-0813">Transport</keyword>
<dbReference type="Pfam" id="PF00005">
    <property type="entry name" value="ABC_tran"/>
    <property type="match status" value="2"/>
</dbReference>
<evidence type="ECO:0000259" key="12">
    <source>
        <dbReference type="PROSITE" id="PS50929"/>
    </source>
</evidence>
<keyword evidence="6" id="KW-0067">ATP-binding</keyword>
<dbReference type="PROSITE" id="PS50929">
    <property type="entry name" value="ABC_TM1F"/>
    <property type="match status" value="2"/>
</dbReference>
<evidence type="ECO:0000259" key="11">
    <source>
        <dbReference type="PROSITE" id="PS50893"/>
    </source>
</evidence>
<feature type="transmembrane region" description="Helical" evidence="10">
    <location>
        <begin position="747"/>
        <end position="765"/>
    </location>
</feature>
<dbReference type="SUPFAM" id="SSF52540">
    <property type="entry name" value="P-loop containing nucleoside triphosphate hydrolases"/>
    <property type="match status" value="2"/>
</dbReference>
<proteinExistence type="inferred from homology"/>
<dbReference type="PANTHER" id="PTHR43394:SF1">
    <property type="entry name" value="ATP-BINDING CASSETTE SUB-FAMILY B MEMBER 10, MITOCHONDRIAL"/>
    <property type="match status" value="1"/>
</dbReference>
<keyword evidence="5" id="KW-0547">Nucleotide-binding</keyword>
<feature type="domain" description="ABC transporter" evidence="11">
    <location>
        <begin position="334"/>
        <end position="568"/>
    </location>
</feature>
<sequence length="1198" mass="129413">MRTSWWWRLSGYVLRHRGDLLLGFTAALAGTVIAVMVPLVSKRVVDDAIAADHRPLAPWAMILVTAAGAIYLLTFVRRYYGGRIAHLVQHDLRMDAFRALMRWDGRQQDRWSSGQLIARTTNDLQLVQGLLFDLPNVLRHVLTLLLCVVVMTWLSPPLALLAVLLVPIIGLIAHHSRRLLAVATDCAQERKAAVTGVVDAAVSGIQVVKAFGQEEQETGKLVTAGHALYAAQLRVARLNAHFGPLLQSLPALGQMAVFALGGWMAAQGTITVGTFVAFWACLSLLARPASDLAGMLTVAQQARAGAVRVFELIDSRPTLADGTTPLSSEAPASLEFEQVSFGYVADRPVLRDIRLSVRAGETLAVVGAPGSGKSTLASLATRCYDVTDGAVRIGGQDVRELTLDSLRSAIGLVPEEAVLFSGTIGANIAYGRPDATPEQIAAAARAAHVEEFVNSLPDGYETAVGARGLTLSGGQRQRIALARVLLDRPPMLIMDDPTSAVDAVIESGIQEVLREVIADRTAIILTRRRSLLTLADRVAVLDAGRLLDIGTPDELLQRCPRYREMLAPAPDLTAELVVADCAPVSIPAIRPAAGPVGKVAHDTNVHTAQPREHPLGPDLLRRLLRDFRGPLVLSLLLVAVETFAGLLPPLLIRHGIDVGIRRQLLSALWWAALAGTGTVVVRLVAQWGSAMVAGCTGEKVQFRLRSLVFAHTQRLGLDAFEDDGDAQIVTAVTADVEAIVAFLRTGLVVAVISVVTLVGILVVLLASHARLVLLVFTTVPLLALATWQFRRASNWVYRQARHRLGTVTATLREYAAGLRIAQSFRAEYRGVQSYFAHSDDYRRIWVRGQWLLALYFPFVALLCSLATTLVLLDGGREVQAGVISVGALVTYLLYIELLFTPIDKLSQMFDEYQRAAVAAGRIRSLLSTPTASSPLARPVGRLHGEVVFEAVHFSYRTREVPALAGIDLRIPAGQTVVFVGSTGSGKSTLIKLVARFYDPTYGTVRVDGCDVRELDVDGYRNRLGIVTQEPYLFAGTVRDAIAYGRPDATDAQVERAAREVGAHPMITALDGGYAHRVSAGGRNLSAGQLQLLALARACLVDPDILLLDEATVALDPATEALVHRATLSLAARRTTLIVAHELTTAAHADRIVVLEHGSVVEDGTHTELLAAGRHYARLWEAHTRVSRPEIKLRQCIDA</sequence>
<dbReference type="InterPro" id="IPR039421">
    <property type="entry name" value="Type_1_exporter"/>
</dbReference>
<dbReference type="SUPFAM" id="SSF90123">
    <property type="entry name" value="ABC transporter transmembrane region"/>
    <property type="match status" value="2"/>
</dbReference>
<reference evidence="13 14" key="1">
    <citation type="submission" date="2017-04" db="EMBL/GenBank/DDBJ databases">
        <title>The new phylogeny of genus Mycobacterium.</title>
        <authorList>
            <person name="Tortoli E."/>
            <person name="Trovato A."/>
            <person name="Cirillo D.M."/>
        </authorList>
    </citation>
    <scope>NUCLEOTIDE SEQUENCE [LARGE SCALE GENOMIC DNA]</scope>
    <source>
        <strain evidence="13 14">TBL 1200985</strain>
    </source>
</reference>
<dbReference type="InterPro" id="IPR011527">
    <property type="entry name" value="ABC1_TM_dom"/>
</dbReference>
<feature type="transmembrane region" description="Helical" evidence="10">
    <location>
        <begin position="850"/>
        <end position="872"/>
    </location>
</feature>
<dbReference type="CDD" id="cd18546">
    <property type="entry name" value="ABC_6TM_Rv0194_D2_like"/>
    <property type="match status" value="1"/>
</dbReference>
<dbReference type="Gene3D" id="1.20.1560.10">
    <property type="entry name" value="ABC transporter type 1, transmembrane domain"/>
    <property type="match status" value="2"/>
</dbReference>
<feature type="transmembrane region" description="Helical" evidence="10">
    <location>
        <begin position="20"/>
        <end position="41"/>
    </location>
</feature>
<keyword evidence="3" id="KW-1003">Cell membrane</keyword>
<evidence type="ECO:0000256" key="3">
    <source>
        <dbReference type="ARBA" id="ARBA00022475"/>
    </source>
</evidence>
<dbReference type="EMBL" id="NCXP01000004">
    <property type="protein sequence ID" value="OSC42139.1"/>
    <property type="molecule type" value="Genomic_DNA"/>
</dbReference>
<dbReference type="OrthoDB" id="9806127at2"/>
<keyword evidence="14" id="KW-1185">Reference proteome</keyword>
<feature type="transmembrane region" description="Helical" evidence="10">
    <location>
        <begin position="664"/>
        <end position="685"/>
    </location>
</feature>
<dbReference type="Pfam" id="PF00664">
    <property type="entry name" value="ABC_membrane"/>
    <property type="match status" value="2"/>
</dbReference>
<evidence type="ECO:0000256" key="5">
    <source>
        <dbReference type="ARBA" id="ARBA00022741"/>
    </source>
</evidence>
<evidence type="ECO:0000256" key="2">
    <source>
        <dbReference type="ARBA" id="ARBA00022448"/>
    </source>
</evidence>
<dbReference type="SMART" id="SM00382">
    <property type="entry name" value="AAA"/>
    <property type="match status" value="2"/>
</dbReference>
<feature type="transmembrane region" description="Helical" evidence="10">
    <location>
        <begin position="771"/>
        <end position="789"/>
    </location>
</feature>
<dbReference type="InterPro" id="IPR003439">
    <property type="entry name" value="ABC_transporter-like_ATP-bd"/>
</dbReference>
<dbReference type="GO" id="GO:0005524">
    <property type="term" value="F:ATP binding"/>
    <property type="evidence" value="ECO:0007669"/>
    <property type="project" value="UniProtKB-KW"/>
</dbReference>
<organism evidence="13 14">
    <name type="scientific">Mycobacterium decipiens</name>
    <dbReference type="NCBI Taxonomy" id="1430326"/>
    <lineage>
        <taxon>Bacteria</taxon>
        <taxon>Bacillati</taxon>
        <taxon>Actinomycetota</taxon>
        <taxon>Actinomycetes</taxon>
        <taxon>Mycobacteriales</taxon>
        <taxon>Mycobacteriaceae</taxon>
        <taxon>Mycobacterium</taxon>
    </lineage>
</organism>
<dbReference type="GO" id="GO:0005886">
    <property type="term" value="C:plasma membrane"/>
    <property type="evidence" value="ECO:0007669"/>
    <property type="project" value="UniProtKB-SubCell"/>
</dbReference>
<evidence type="ECO:0000256" key="7">
    <source>
        <dbReference type="ARBA" id="ARBA00022989"/>
    </source>
</evidence>
<evidence type="ECO:0000313" key="14">
    <source>
        <dbReference type="Proteomes" id="UP000193247"/>
    </source>
</evidence>
<evidence type="ECO:0000313" key="13">
    <source>
        <dbReference type="EMBL" id="OSC42139.1"/>
    </source>
</evidence>
<feature type="transmembrane region" description="Helical" evidence="10">
    <location>
        <begin position="255"/>
        <end position="285"/>
    </location>
</feature>
<comment type="caution">
    <text evidence="13">The sequence shown here is derived from an EMBL/GenBank/DDBJ whole genome shotgun (WGS) entry which is preliminary data.</text>
</comment>
<dbReference type="InterPro" id="IPR003593">
    <property type="entry name" value="AAA+_ATPase"/>
</dbReference>
<name>A0A1X2LZL0_9MYCO</name>
<dbReference type="InterPro" id="IPR027417">
    <property type="entry name" value="P-loop_NTPase"/>
</dbReference>
<dbReference type="PANTHER" id="PTHR43394">
    <property type="entry name" value="ATP-DEPENDENT PERMEASE MDL1, MITOCHONDRIAL"/>
    <property type="match status" value="1"/>
</dbReference>
<dbReference type="InterPro" id="IPR017871">
    <property type="entry name" value="ABC_transporter-like_CS"/>
</dbReference>
<keyword evidence="8 10" id="KW-0472">Membrane</keyword>
<feature type="transmembrane region" description="Helical" evidence="10">
    <location>
        <begin position="878"/>
        <end position="899"/>
    </location>
</feature>
<dbReference type="Gene3D" id="3.40.50.300">
    <property type="entry name" value="P-loop containing nucleotide triphosphate hydrolases"/>
    <property type="match status" value="2"/>
</dbReference>
<dbReference type="GO" id="GO:0015421">
    <property type="term" value="F:ABC-type oligopeptide transporter activity"/>
    <property type="evidence" value="ECO:0007669"/>
    <property type="project" value="TreeGrafter"/>
</dbReference>
<dbReference type="GO" id="GO:0016887">
    <property type="term" value="F:ATP hydrolysis activity"/>
    <property type="evidence" value="ECO:0007669"/>
    <property type="project" value="InterPro"/>
</dbReference>
<feature type="transmembrane region" description="Helical" evidence="10">
    <location>
        <begin position="141"/>
        <end position="173"/>
    </location>
</feature>
<evidence type="ECO:0000256" key="4">
    <source>
        <dbReference type="ARBA" id="ARBA00022692"/>
    </source>
</evidence>
<dbReference type="FunFam" id="3.40.50.300:FF:000299">
    <property type="entry name" value="ABC transporter ATP-binding protein/permease"/>
    <property type="match status" value="2"/>
</dbReference>
<comment type="similarity">
    <text evidence="9">Belongs to the ABC transporter superfamily. Lipid exporter (TC 3.A.1.106) family.</text>
</comment>
<dbReference type="STRING" id="1430326.B8W66_05525"/>
<gene>
    <name evidence="13" type="ORF">B8W66_05525</name>
</gene>
<evidence type="ECO:0000256" key="10">
    <source>
        <dbReference type="SAM" id="Phobius"/>
    </source>
</evidence>
<evidence type="ECO:0000256" key="8">
    <source>
        <dbReference type="ARBA" id="ARBA00023136"/>
    </source>
</evidence>
<dbReference type="CDD" id="cd18543">
    <property type="entry name" value="ABC_6TM_Rv0194_D1_like"/>
    <property type="match status" value="1"/>
</dbReference>
<feature type="transmembrane region" description="Helical" evidence="10">
    <location>
        <begin position="56"/>
        <end position="76"/>
    </location>
</feature>
<dbReference type="InterPro" id="IPR036640">
    <property type="entry name" value="ABC1_TM_sf"/>
</dbReference>
<dbReference type="AlphaFoldDB" id="A0A1X2LZL0"/>
<comment type="subcellular location">
    <subcellularLocation>
        <location evidence="1">Cell membrane</location>
        <topology evidence="1">Multi-pass membrane protein</topology>
    </subcellularLocation>
</comment>
<protein>
    <submittedName>
        <fullName evidence="13">Multidrug transporter</fullName>
    </submittedName>
</protein>
<dbReference type="Proteomes" id="UP000193247">
    <property type="component" value="Unassembled WGS sequence"/>
</dbReference>
<evidence type="ECO:0000256" key="6">
    <source>
        <dbReference type="ARBA" id="ARBA00022840"/>
    </source>
</evidence>
<dbReference type="PROSITE" id="PS50893">
    <property type="entry name" value="ABC_TRANSPORTER_2"/>
    <property type="match status" value="2"/>
</dbReference>
<evidence type="ECO:0000256" key="9">
    <source>
        <dbReference type="ARBA" id="ARBA00061644"/>
    </source>
</evidence>
<feature type="domain" description="ABC transporter" evidence="11">
    <location>
        <begin position="946"/>
        <end position="1181"/>
    </location>
</feature>
<accession>A0A1X2LZL0</accession>
<dbReference type="PROSITE" id="PS00211">
    <property type="entry name" value="ABC_TRANSPORTER_1"/>
    <property type="match status" value="1"/>
</dbReference>
<dbReference type="RefSeq" id="WP_085324178.1">
    <property type="nucleotide sequence ID" value="NZ_NCXP01000004.1"/>
</dbReference>
<feature type="domain" description="ABC transmembrane type-1" evidence="12">
    <location>
        <begin position="21"/>
        <end position="301"/>
    </location>
</feature>
<keyword evidence="4 10" id="KW-0812">Transmembrane</keyword>
<evidence type="ECO:0000256" key="1">
    <source>
        <dbReference type="ARBA" id="ARBA00004651"/>
    </source>
</evidence>
<feature type="domain" description="ABC transmembrane type-1" evidence="12">
    <location>
        <begin position="632"/>
        <end position="914"/>
    </location>
</feature>
<feature type="transmembrane region" description="Helical" evidence="10">
    <location>
        <begin position="631"/>
        <end position="652"/>
    </location>
</feature>
<keyword evidence="7 10" id="KW-1133">Transmembrane helix</keyword>